<accession>A0A419A3I4</accession>
<evidence type="ECO:0000256" key="1">
    <source>
        <dbReference type="ARBA" id="ARBA00022729"/>
    </source>
</evidence>
<dbReference type="Gene3D" id="3.40.190.10">
    <property type="entry name" value="Periplasmic binding protein-like II"/>
    <property type="match status" value="2"/>
</dbReference>
<keyword evidence="4" id="KW-1185">Reference proteome</keyword>
<dbReference type="InterPro" id="IPR006311">
    <property type="entry name" value="TAT_signal"/>
</dbReference>
<dbReference type="RefSeq" id="WP_119899627.1">
    <property type="nucleotide sequence ID" value="NZ_QNRC01000010.1"/>
</dbReference>
<protein>
    <submittedName>
        <fullName evidence="3">Extracellular solute-binding protein</fullName>
    </submittedName>
</protein>
<dbReference type="Proteomes" id="UP000283587">
    <property type="component" value="Unassembled WGS sequence"/>
</dbReference>
<dbReference type="OrthoDB" id="9766989at2"/>
<name>A0A419A3I4_9RHOB</name>
<reference evidence="4" key="1">
    <citation type="submission" date="2018-09" db="EMBL/GenBank/DDBJ databases">
        <title>Paracoccus onubensis nov. sp. a moderate halophilic bacterium isolated from Gruta de las Maravillas (Aracena, Spain).</title>
        <authorList>
            <person name="Jurado V."/>
            <person name="Gutierrez-Patricio S."/>
            <person name="Gonzalez-Pimentel J.L."/>
            <person name="Miller A.Z."/>
            <person name="Laiz L."/>
            <person name="Saiz-Jimenez C."/>
        </authorList>
    </citation>
    <scope>NUCLEOTIDE SEQUENCE [LARGE SCALE GENOMIC DNA]</scope>
    <source>
        <strain evidence="4">DSM 26381</strain>
    </source>
</reference>
<evidence type="ECO:0000313" key="3">
    <source>
        <dbReference type="EMBL" id="RJL08234.1"/>
    </source>
</evidence>
<evidence type="ECO:0000313" key="4">
    <source>
        <dbReference type="Proteomes" id="UP000283587"/>
    </source>
</evidence>
<dbReference type="PROSITE" id="PS51318">
    <property type="entry name" value="TAT"/>
    <property type="match status" value="1"/>
</dbReference>
<evidence type="ECO:0000256" key="2">
    <source>
        <dbReference type="SAM" id="SignalP"/>
    </source>
</evidence>
<dbReference type="AlphaFoldDB" id="A0A419A3I4"/>
<comment type="caution">
    <text evidence="3">The sequence shown here is derived from an EMBL/GenBank/DDBJ whole genome shotgun (WGS) entry which is preliminary data.</text>
</comment>
<feature type="chain" id="PRO_5019041313" evidence="2">
    <location>
        <begin position="37"/>
        <end position="354"/>
    </location>
</feature>
<gene>
    <name evidence="3" type="ORF">D3P05_16415</name>
</gene>
<feature type="signal peptide" evidence="2">
    <location>
        <begin position="1"/>
        <end position="36"/>
    </location>
</feature>
<organism evidence="3 4">
    <name type="scientific">Paracoccus siganidrum</name>
    <dbReference type="NCBI Taxonomy" id="1276757"/>
    <lineage>
        <taxon>Bacteria</taxon>
        <taxon>Pseudomonadati</taxon>
        <taxon>Pseudomonadota</taxon>
        <taxon>Alphaproteobacteria</taxon>
        <taxon>Rhodobacterales</taxon>
        <taxon>Paracoccaceae</taxon>
        <taxon>Paracoccus</taxon>
    </lineage>
</organism>
<dbReference type="EMBL" id="QZEW01000077">
    <property type="protein sequence ID" value="RJL08234.1"/>
    <property type="molecule type" value="Genomic_DNA"/>
</dbReference>
<dbReference type="SUPFAM" id="SSF53850">
    <property type="entry name" value="Periplasmic binding protein-like II"/>
    <property type="match status" value="1"/>
</dbReference>
<dbReference type="Pfam" id="PF13343">
    <property type="entry name" value="SBP_bac_6"/>
    <property type="match status" value="1"/>
</dbReference>
<keyword evidence="1 2" id="KW-0732">Signal</keyword>
<sequence>MQKEPMMPHAPSRRRVMQMLMAGATLPVLLPRQAHAAGGTVVVSNWGGDWNERTMRYVEKPLLEDKGFRVIRDLAMEPERKAKLLGEKRIRRASADVIHLNSSDAFEMRQQEVVDDLDLSRIPNHADLVDELRSPYFVPWLYSGVVIIYNRDKVAEPPKSYAELWDPKWAGRVGLTNQLYFNYMLMAGLISTGGMTDAEDGKPLLEKLVAENRPRLYAAHQQLQAGLANGEVDIAVNYKARGLQWANDGLPLAIQYPDEGAIAVTFGACLTTYGEHKDAGYSYLDAMIDPTAMAGLAEASFYAPANTKATLTDELRALIDFTPEERAKMRFLDYGYVAAHSAAWLEWWNKSFAS</sequence>
<proteinExistence type="predicted"/>
<dbReference type="PANTHER" id="PTHR30006">
    <property type="entry name" value="THIAMINE-BINDING PERIPLASMIC PROTEIN-RELATED"/>
    <property type="match status" value="1"/>
</dbReference>